<keyword evidence="1" id="KW-0732">Signal</keyword>
<dbReference type="STRING" id="861299.J421_1118"/>
<reference evidence="2 3" key="1">
    <citation type="journal article" date="2014" name="Genome Announc.">
        <title>Genome Sequence and Methylome of Soil Bacterium Gemmatirosa kalamazoonensis KBS708T, a Member of the Rarely Cultivated Gemmatimonadetes Phylum.</title>
        <authorList>
            <person name="Debruyn J.M."/>
            <person name="Radosevich M."/>
            <person name="Wommack K.E."/>
            <person name="Polson S.W."/>
            <person name="Hauser L.J."/>
            <person name="Fawaz M.N."/>
            <person name="Korlach J."/>
            <person name="Tsai Y.C."/>
        </authorList>
    </citation>
    <scope>NUCLEOTIDE SEQUENCE [LARGE SCALE GENOMIC DNA]</scope>
    <source>
        <strain evidence="2 3">KBS708</strain>
    </source>
</reference>
<dbReference type="Proteomes" id="UP000019151">
    <property type="component" value="Chromosome"/>
</dbReference>
<name>W0RE96_9BACT</name>
<protein>
    <recommendedName>
        <fullName evidence="4">PEGA domain protein</fullName>
    </recommendedName>
</protein>
<dbReference type="AlphaFoldDB" id="W0RE96"/>
<evidence type="ECO:0000313" key="2">
    <source>
        <dbReference type="EMBL" id="AHG88655.1"/>
    </source>
</evidence>
<feature type="chain" id="PRO_5004793987" description="PEGA domain protein" evidence="1">
    <location>
        <begin position="25"/>
        <end position="183"/>
    </location>
</feature>
<dbReference type="KEGG" id="gba:J421_1118"/>
<dbReference type="InParanoid" id="W0RE96"/>
<proteinExistence type="predicted"/>
<sequence length="183" mass="18933">MMMHRSARLSLVALLLAVGCDRQAPLDPAPAPSRPSADLLGTVTGVLTPVVQPLRLLVCTDAPALSATATIGPDGGTLAAGGFRVDFPAGAVASPQTFTLSVPAGRNVEIDVHAAGYEHFWFATPVTVTLDASRCGVLPSGLQVWNVDEATKAPIEAMGGVVDALTGTVRFQTPHFSGYTIAW</sequence>
<evidence type="ECO:0000313" key="3">
    <source>
        <dbReference type="Proteomes" id="UP000019151"/>
    </source>
</evidence>
<accession>W0RE96</accession>
<evidence type="ECO:0000256" key="1">
    <source>
        <dbReference type="SAM" id="SignalP"/>
    </source>
</evidence>
<organism evidence="2 3">
    <name type="scientific">Gemmatirosa kalamazoonensis</name>
    <dbReference type="NCBI Taxonomy" id="861299"/>
    <lineage>
        <taxon>Bacteria</taxon>
        <taxon>Pseudomonadati</taxon>
        <taxon>Gemmatimonadota</taxon>
        <taxon>Gemmatimonadia</taxon>
        <taxon>Gemmatimonadales</taxon>
        <taxon>Gemmatimonadaceae</taxon>
        <taxon>Gemmatirosa</taxon>
    </lineage>
</organism>
<feature type="signal peptide" evidence="1">
    <location>
        <begin position="1"/>
        <end position="24"/>
    </location>
</feature>
<keyword evidence="3" id="KW-1185">Reference proteome</keyword>
<dbReference type="EMBL" id="CP007128">
    <property type="protein sequence ID" value="AHG88655.1"/>
    <property type="molecule type" value="Genomic_DNA"/>
</dbReference>
<dbReference type="HOGENOM" id="CLU_1473169_0_0_0"/>
<gene>
    <name evidence="2" type="ORF">J421_1118</name>
</gene>
<dbReference type="PROSITE" id="PS51257">
    <property type="entry name" value="PROKAR_LIPOPROTEIN"/>
    <property type="match status" value="1"/>
</dbReference>
<evidence type="ECO:0008006" key="4">
    <source>
        <dbReference type="Google" id="ProtNLM"/>
    </source>
</evidence>